<dbReference type="SUPFAM" id="SSF52518">
    <property type="entry name" value="Thiamin diphosphate-binding fold (THDP-binding)"/>
    <property type="match status" value="1"/>
</dbReference>
<proteinExistence type="predicted"/>
<organism evidence="4 5">
    <name type="scientific">Croceibacterium atlanticum</name>
    <dbReference type="NCBI Taxonomy" id="1267766"/>
    <lineage>
        <taxon>Bacteria</taxon>
        <taxon>Pseudomonadati</taxon>
        <taxon>Pseudomonadota</taxon>
        <taxon>Alphaproteobacteria</taxon>
        <taxon>Sphingomonadales</taxon>
        <taxon>Erythrobacteraceae</taxon>
        <taxon>Croceibacterium</taxon>
    </lineage>
</organism>
<sequence length="308" mass="33171">MRVIEQINASLHDFLAGSDRTYVMGEDILDPYGGAFKATKGLSSKFPDRVLSTPISEAAISGVATGMALKKKPVCLEIMFGDFITLCTDQLVNHMSKLPWVYNDQISVPVVVRAPMGGKRGYGATHSQSLEKHFCGVPGLTVRAISQYSDIAGIYAEAFASGTPHLMIENKILYSRQVDNRELAPHDDPDLVIVTYGGSTEPSVQAADRLDEEEELAVNVVDVTRLSPLDHADIRKQVGNCRRVLVVEEGAGGWGFTSEIAHALAGTDRLAFASLTGPDHPIPSTKPWEVSLLPGPDSIAAAALRLFA</sequence>
<evidence type="ECO:0000256" key="3">
    <source>
        <dbReference type="ARBA" id="ARBA00023052"/>
    </source>
</evidence>
<dbReference type="SMART" id="SM00861">
    <property type="entry name" value="Transket_pyr"/>
    <property type="match status" value="1"/>
</dbReference>
<dbReference type="PATRIC" id="fig|1267766.3.peg.1830"/>
<dbReference type="InterPro" id="IPR033248">
    <property type="entry name" value="Transketolase_C"/>
</dbReference>
<dbReference type="PANTHER" id="PTHR43257">
    <property type="entry name" value="PYRUVATE DEHYDROGENASE E1 COMPONENT BETA SUBUNIT"/>
    <property type="match status" value="1"/>
</dbReference>
<dbReference type="AlphaFoldDB" id="A0A0F7KU98"/>
<name>A0A0F7KU98_9SPHN</name>
<evidence type="ECO:0000256" key="2">
    <source>
        <dbReference type="ARBA" id="ARBA00023002"/>
    </source>
</evidence>
<keyword evidence="2 4" id="KW-0560">Oxidoreductase</keyword>
<dbReference type="Pfam" id="PF02779">
    <property type="entry name" value="Transket_pyr"/>
    <property type="match status" value="1"/>
</dbReference>
<dbReference type="RefSeq" id="WP_053833493.1">
    <property type="nucleotide sequence ID" value="NZ_CP011452.2"/>
</dbReference>
<dbReference type="Gene3D" id="3.40.50.970">
    <property type="match status" value="1"/>
</dbReference>
<evidence type="ECO:0000313" key="4">
    <source>
        <dbReference type="EMBL" id="AKH42847.1"/>
    </source>
</evidence>
<comment type="cofactor">
    <cofactor evidence="1">
        <name>thiamine diphosphate</name>
        <dbReference type="ChEBI" id="CHEBI:58937"/>
    </cofactor>
</comment>
<dbReference type="KEGG" id="aay:WYH_01811"/>
<dbReference type="Pfam" id="PF02780">
    <property type="entry name" value="Transketolase_C"/>
    <property type="match status" value="1"/>
</dbReference>
<dbReference type="STRING" id="1267766.WYH_01811"/>
<dbReference type="InterPro" id="IPR005475">
    <property type="entry name" value="Transketolase-like_Pyr-bd"/>
</dbReference>
<dbReference type="EMBL" id="CP011452">
    <property type="protein sequence ID" value="AKH42847.1"/>
    <property type="molecule type" value="Genomic_DNA"/>
</dbReference>
<dbReference type="Gene3D" id="3.40.50.920">
    <property type="match status" value="1"/>
</dbReference>
<accession>A0A0F7KU98</accession>
<dbReference type="SUPFAM" id="SSF52922">
    <property type="entry name" value="TK C-terminal domain-like"/>
    <property type="match status" value="1"/>
</dbReference>
<keyword evidence="5" id="KW-1185">Reference proteome</keyword>
<dbReference type="GO" id="GO:0003863">
    <property type="term" value="F:branched-chain 2-oxo acid dehydrogenase activity"/>
    <property type="evidence" value="ECO:0007669"/>
    <property type="project" value="UniProtKB-EC"/>
</dbReference>
<dbReference type="InterPro" id="IPR009014">
    <property type="entry name" value="Transketo_C/PFOR_II"/>
</dbReference>
<dbReference type="PANTHER" id="PTHR43257:SF2">
    <property type="entry name" value="PYRUVATE DEHYDROGENASE E1 COMPONENT SUBUNIT BETA"/>
    <property type="match status" value="1"/>
</dbReference>
<reference evidence="4" key="1">
    <citation type="submission" date="2015-05" db="EMBL/GenBank/DDBJ databases">
        <title>The complete genome of Altererythrobacter atlanticus strain 26DY36.</title>
        <authorList>
            <person name="Wu Y.-H."/>
            <person name="Cheng H."/>
            <person name="Wu X.-W."/>
        </authorList>
    </citation>
    <scope>NUCLEOTIDE SEQUENCE [LARGE SCALE GENOMIC DNA]</scope>
    <source>
        <strain evidence="4">26DY36</strain>
    </source>
</reference>
<evidence type="ECO:0000256" key="1">
    <source>
        <dbReference type="ARBA" id="ARBA00001964"/>
    </source>
</evidence>
<evidence type="ECO:0000313" key="5">
    <source>
        <dbReference type="Proteomes" id="UP000034392"/>
    </source>
</evidence>
<dbReference type="InterPro" id="IPR029061">
    <property type="entry name" value="THDP-binding"/>
</dbReference>
<dbReference type="OrthoDB" id="9780894at2"/>
<dbReference type="Proteomes" id="UP000034392">
    <property type="component" value="Chromosome"/>
</dbReference>
<dbReference type="EC" id="1.2.4.4" evidence="4"/>
<protein>
    <submittedName>
        <fullName evidence="4">2-oxoisovalerate dehydrogenase subunit beta</fullName>
        <ecNumber evidence="4">1.2.4.4</ecNumber>
    </submittedName>
</protein>
<gene>
    <name evidence="4" type="primary">bfmBAB_2</name>
    <name evidence="4" type="ORF">WYH_01811</name>
</gene>
<keyword evidence="3" id="KW-0786">Thiamine pyrophosphate</keyword>